<accession>A0AA35TC05</accession>
<protein>
    <submittedName>
        <fullName evidence="11">DNA mismatch repair protein MutS</fullName>
    </submittedName>
</protein>
<evidence type="ECO:0000313" key="12">
    <source>
        <dbReference type="Proteomes" id="UP001174909"/>
    </source>
</evidence>
<dbReference type="GO" id="GO:0030983">
    <property type="term" value="F:mismatched DNA binding"/>
    <property type="evidence" value="ECO:0007669"/>
    <property type="project" value="InterPro"/>
</dbReference>
<evidence type="ECO:0000256" key="8">
    <source>
        <dbReference type="RuleBase" id="RU003756"/>
    </source>
</evidence>
<dbReference type="Pfam" id="PF05188">
    <property type="entry name" value="MutS_II"/>
    <property type="match status" value="1"/>
</dbReference>
<keyword evidence="4" id="KW-0067">ATP-binding</keyword>
<dbReference type="InterPro" id="IPR007861">
    <property type="entry name" value="DNA_mismatch_repair_MutS_clamp"/>
</dbReference>
<keyword evidence="6 8" id="KW-0234">DNA repair</keyword>
<dbReference type="InterPro" id="IPR000432">
    <property type="entry name" value="DNA_mismatch_repair_MutS_C"/>
</dbReference>
<dbReference type="GO" id="GO:0005829">
    <property type="term" value="C:cytosol"/>
    <property type="evidence" value="ECO:0007669"/>
    <property type="project" value="TreeGrafter"/>
</dbReference>
<dbReference type="NCBIfam" id="NF003810">
    <property type="entry name" value="PRK05399.1"/>
    <property type="match status" value="1"/>
</dbReference>
<dbReference type="FunFam" id="3.40.50.300:FF:000870">
    <property type="entry name" value="MutS protein homolog 4"/>
    <property type="match status" value="1"/>
</dbReference>
<dbReference type="Gene3D" id="3.30.420.110">
    <property type="entry name" value="MutS, connector domain"/>
    <property type="match status" value="1"/>
</dbReference>
<feature type="region of interest" description="Disordered" evidence="9">
    <location>
        <begin position="810"/>
        <end position="834"/>
    </location>
</feature>
<dbReference type="SUPFAM" id="SSF48334">
    <property type="entry name" value="DNA repair protein MutS, domain III"/>
    <property type="match status" value="1"/>
</dbReference>
<dbReference type="SUPFAM" id="SSF52540">
    <property type="entry name" value="P-loop containing nucleoside triphosphate hydrolases"/>
    <property type="match status" value="1"/>
</dbReference>
<dbReference type="InterPro" id="IPR045076">
    <property type="entry name" value="MutS"/>
</dbReference>
<dbReference type="GO" id="GO:0006298">
    <property type="term" value="P:mismatch repair"/>
    <property type="evidence" value="ECO:0007669"/>
    <property type="project" value="InterPro"/>
</dbReference>
<organism evidence="11 12">
    <name type="scientific">Geodia barretti</name>
    <name type="common">Barrett's horny sponge</name>
    <dbReference type="NCBI Taxonomy" id="519541"/>
    <lineage>
        <taxon>Eukaryota</taxon>
        <taxon>Metazoa</taxon>
        <taxon>Porifera</taxon>
        <taxon>Demospongiae</taxon>
        <taxon>Heteroscleromorpha</taxon>
        <taxon>Tetractinellida</taxon>
        <taxon>Astrophorina</taxon>
        <taxon>Geodiidae</taxon>
        <taxon>Geodia</taxon>
    </lineage>
</organism>
<dbReference type="HAMAP" id="MF_00096">
    <property type="entry name" value="MutS"/>
    <property type="match status" value="1"/>
</dbReference>
<dbReference type="InterPro" id="IPR007696">
    <property type="entry name" value="DNA_mismatch_repair_MutS_core"/>
</dbReference>
<dbReference type="InterPro" id="IPR005748">
    <property type="entry name" value="DNA_mismatch_repair_MutS"/>
</dbReference>
<dbReference type="PROSITE" id="PS00486">
    <property type="entry name" value="DNA_MISMATCH_REPAIR_2"/>
    <property type="match status" value="1"/>
</dbReference>
<dbReference type="InterPro" id="IPR007695">
    <property type="entry name" value="DNA_mismatch_repair_MutS-lik_N"/>
</dbReference>
<evidence type="ECO:0000256" key="7">
    <source>
        <dbReference type="ARBA" id="ARBA00024647"/>
    </source>
</evidence>
<evidence type="ECO:0000256" key="3">
    <source>
        <dbReference type="ARBA" id="ARBA00022763"/>
    </source>
</evidence>
<dbReference type="InterPro" id="IPR017261">
    <property type="entry name" value="DNA_mismatch_repair_MutS/MSH"/>
</dbReference>
<comment type="function">
    <text evidence="8">Component of the post-replicative DNA mismatch repair system (MMR).</text>
</comment>
<dbReference type="InterPro" id="IPR036678">
    <property type="entry name" value="MutS_con_dom_sf"/>
</dbReference>
<dbReference type="InterPro" id="IPR027417">
    <property type="entry name" value="P-loop_NTPase"/>
</dbReference>
<feature type="domain" description="DNA mismatch repair proteins mutS family" evidence="10">
    <location>
        <begin position="691"/>
        <end position="707"/>
    </location>
</feature>
<dbReference type="Gene3D" id="3.40.1170.10">
    <property type="entry name" value="DNA repair protein MutS, domain I"/>
    <property type="match status" value="1"/>
</dbReference>
<dbReference type="AlphaFoldDB" id="A0AA35TC05"/>
<gene>
    <name evidence="11" type="ORF">GBAR_LOCUS24808</name>
</gene>
<dbReference type="Pfam" id="PF05190">
    <property type="entry name" value="MutS_IV"/>
    <property type="match status" value="1"/>
</dbReference>
<dbReference type="GO" id="GO:0140664">
    <property type="term" value="F:ATP-dependent DNA damage sensor activity"/>
    <property type="evidence" value="ECO:0007669"/>
    <property type="project" value="InterPro"/>
</dbReference>
<evidence type="ECO:0000256" key="9">
    <source>
        <dbReference type="SAM" id="MobiDB-lite"/>
    </source>
</evidence>
<evidence type="ECO:0000256" key="2">
    <source>
        <dbReference type="ARBA" id="ARBA00022741"/>
    </source>
</evidence>
<proteinExistence type="inferred from homology"/>
<keyword evidence="2 8" id="KW-0547">Nucleotide-binding</keyword>
<dbReference type="Gene3D" id="3.40.50.300">
    <property type="entry name" value="P-loop containing nucleotide triphosphate hydrolases"/>
    <property type="match status" value="1"/>
</dbReference>
<dbReference type="InterPro" id="IPR036187">
    <property type="entry name" value="DNA_mismatch_repair_MutS_sf"/>
</dbReference>
<keyword evidence="5 8" id="KW-0238">DNA-binding</keyword>
<evidence type="ECO:0000256" key="4">
    <source>
        <dbReference type="ARBA" id="ARBA00022840"/>
    </source>
</evidence>
<dbReference type="SUPFAM" id="SSF53150">
    <property type="entry name" value="DNA repair protein MutS, domain II"/>
    <property type="match status" value="1"/>
</dbReference>
<evidence type="ECO:0000259" key="10">
    <source>
        <dbReference type="PROSITE" id="PS00486"/>
    </source>
</evidence>
<comment type="function">
    <text evidence="7">This protein is involved in the repair of mismatches in DNA. It is possible that it carries out the mismatch recognition step. This protein has a weak ATPase activity.</text>
</comment>
<dbReference type="NCBIfam" id="TIGR01070">
    <property type="entry name" value="mutS1"/>
    <property type="match status" value="1"/>
</dbReference>
<dbReference type="PIRSF" id="PIRSF037677">
    <property type="entry name" value="DNA_mis_repair_Msh6"/>
    <property type="match status" value="1"/>
</dbReference>
<reference evidence="11" key="1">
    <citation type="submission" date="2023-03" db="EMBL/GenBank/DDBJ databases">
        <authorList>
            <person name="Steffen K."/>
            <person name="Cardenas P."/>
        </authorList>
    </citation>
    <scope>NUCLEOTIDE SEQUENCE</scope>
</reference>
<dbReference type="Gene3D" id="1.10.1420.10">
    <property type="match status" value="2"/>
</dbReference>
<keyword evidence="3 8" id="KW-0227">DNA damage</keyword>
<sequence>MELYKHVKKQHGDAILLCRVGDFYEAFFEDAELIARLLEIALTARSHKNQKNPPPPMAGIPHHALDSYLYKLVKAGHKVAILEQTEDAKLARDENRLVKRDVVRIVTPGTVTDPKVLEHKVNNYIVSIYFNKDTYGVAVADLSTGEFLVTELTDPSRLWAEIHRFSPKECLFADSFEDEEMFERLKTEFKATLNDLPDWRFEVDTARTELLEHFQTISLDGFGCEHLPAAISAAGALIYYLNETQKQEVEHIISLHTYTLSDFMVLDADTQRNLELTASIRDGSTKGTLLEVLDQTVTAMGGRKMRQCLLQPLLDEKEIEERLGAVDELKTQINLQEELRDALGQMYDIERLISRISLGSVNGRDLHALKDSLRLIPDVKAQLQNCSSVLLVSLNDTLDPLPDLIALIEHGIHPNPPATIREGGVINDGYSEELDELRQIVGQGKDWIVAMQEEERKRSGIQSLKIGFNQVFGYYIDVTNPNLNMVPEHYIRKQTLRNSERFITPELKEQEAKVLNAEDRIGTLEYELFCQIREDVSKYTEVIQKIAAALAMTDVLANFAYIASKYNYVKPTVAAVDEIVIRDGRHPVVEQLFTQEGFVPNDTILNCDDEQLHIITGPNMSGKSTYLRQTALIVLMAQIGCFVPASAAKIGLVDRIFTRVGASDNLVMGQSTFLVEMNETANILNNATRNSLVIFDEVGRGTSTFDGLSIAWAVSEYLLDEKRMGAKTLFATHYHELVELASKYKRAKNYNVAVHEDGQKVTFLRKVVPGGADQSYGIHVARLAGLPQVVITRAQQILEVLEQHNLSVEADGATGQPPKAHPTMPKPRRRVSRKTLQSDSLQLALFTPKTHPLVEEIRRLELTQVTPLDAVNILYDLKAKAEESEG</sequence>
<dbReference type="InterPro" id="IPR007860">
    <property type="entry name" value="DNA_mmatch_repair_MutS_con_dom"/>
</dbReference>
<evidence type="ECO:0000313" key="11">
    <source>
        <dbReference type="EMBL" id="CAI8044793.1"/>
    </source>
</evidence>
<dbReference type="FunFam" id="1.10.1420.10:FF:000001">
    <property type="entry name" value="DNA mismatch repair protein MutS"/>
    <property type="match status" value="1"/>
</dbReference>
<dbReference type="SMART" id="SM00534">
    <property type="entry name" value="MUTSac"/>
    <property type="match status" value="1"/>
</dbReference>
<dbReference type="Pfam" id="PF01624">
    <property type="entry name" value="MutS_I"/>
    <property type="match status" value="1"/>
</dbReference>
<dbReference type="PANTHER" id="PTHR11361:SF34">
    <property type="entry name" value="DNA MISMATCH REPAIR PROTEIN MSH1, MITOCHONDRIAL"/>
    <property type="match status" value="1"/>
</dbReference>
<dbReference type="Pfam" id="PF00488">
    <property type="entry name" value="MutS_V"/>
    <property type="match status" value="1"/>
</dbReference>
<dbReference type="SUPFAM" id="SSF55271">
    <property type="entry name" value="DNA repair protein MutS, domain I"/>
    <property type="match status" value="1"/>
</dbReference>
<evidence type="ECO:0000256" key="1">
    <source>
        <dbReference type="ARBA" id="ARBA00006271"/>
    </source>
</evidence>
<dbReference type="Pfam" id="PF05192">
    <property type="entry name" value="MutS_III"/>
    <property type="match status" value="1"/>
</dbReference>
<dbReference type="GO" id="GO:0005524">
    <property type="term" value="F:ATP binding"/>
    <property type="evidence" value="ECO:0007669"/>
    <property type="project" value="UniProtKB-KW"/>
</dbReference>
<dbReference type="EMBL" id="CASHTH010003423">
    <property type="protein sequence ID" value="CAI8044793.1"/>
    <property type="molecule type" value="Genomic_DNA"/>
</dbReference>
<dbReference type="CDD" id="cd03284">
    <property type="entry name" value="ABC_MutS1"/>
    <property type="match status" value="1"/>
</dbReference>
<comment type="caution">
    <text evidence="11">The sequence shown here is derived from an EMBL/GenBank/DDBJ whole genome shotgun (WGS) entry which is preliminary data.</text>
</comment>
<name>A0AA35TC05_GEOBA</name>
<dbReference type="SMART" id="SM00533">
    <property type="entry name" value="MUTSd"/>
    <property type="match status" value="1"/>
</dbReference>
<evidence type="ECO:0000256" key="5">
    <source>
        <dbReference type="ARBA" id="ARBA00023125"/>
    </source>
</evidence>
<keyword evidence="12" id="KW-1185">Reference proteome</keyword>
<dbReference type="InterPro" id="IPR016151">
    <property type="entry name" value="DNA_mismatch_repair_MutS_N"/>
</dbReference>
<dbReference type="PANTHER" id="PTHR11361">
    <property type="entry name" value="DNA MISMATCH REPAIR PROTEIN MUTS FAMILY MEMBER"/>
    <property type="match status" value="1"/>
</dbReference>
<comment type="similarity">
    <text evidence="1 8">Belongs to the DNA mismatch repair MutS family.</text>
</comment>
<evidence type="ECO:0000256" key="6">
    <source>
        <dbReference type="ARBA" id="ARBA00023204"/>
    </source>
</evidence>
<dbReference type="Proteomes" id="UP001174909">
    <property type="component" value="Unassembled WGS sequence"/>
</dbReference>